<dbReference type="GeneID" id="70577754"/>
<sequence length="218" mass="25815">MHKLEYEFVNNTPIFKCNYCGHCNKEMEATSFTSVKNRGCCWYFPKYTLFNIKNILNMDKEDFIISLLHNKNSNISSYSIEVKGSFEEEEYIKFIKENEPTDNCFDYKLFFRKCSFVTDKGCSLDFSLRPHPCNLYLCRNIISACWENYSAFSRERKDYFSYCNYYNEYLKYALMDKNLDLISSPLATLEFLKNISIPDFEASKIKSIIFNLYGDIAI</sequence>
<evidence type="ECO:0000313" key="1">
    <source>
        <dbReference type="EMBL" id="SQB35519.1"/>
    </source>
</evidence>
<gene>
    <name evidence="1" type="ORF">NCTC13028_02028</name>
</gene>
<accession>A0A240AQ52</accession>
<name>A0A240AQ52_CLOCO</name>
<reference evidence="1 2" key="1">
    <citation type="submission" date="2018-06" db="EMBL/GenBank/DDBJ databases">
        <authorList>
            <consortium name="Pathogen Informatics"/>
            <person name="Doyle S."/>
        </authorList>
    </citation>
    <scope>NUCLEOTIDE SEQUENCE [LARGE SCALE GENOMIC DNA]</scope>
    <source>
        <strain evidence="1 2">NCTC13028</strain>
    </source>
</reference>
<protein>
    <submittedName>
        <fullName evidence="1">Uncharacterized protein</fullName>
    </submittedName>
</protein>
<dbReference type="EMBL" id="UAWC01000024">
    <property type="protein sequence ID" value="SQB35519.1"/>
    <property type="molecule type" value="Genomic_DNA"/>
</dbReference>
<dbReference type="AlphaFoldDB" id="A0A240AQ52"/>
<proteinExistence type="predicted"/>
<organism evidence="1 2">
    <name type="scientific">Clostridium cochlearium</name>
    <dbReference type="NCBI Taxonomy" id="1494"/>
    <lineage>
        <taxon>Bacteria</taxon>
        <taxon>Bacillati</taxon>
        <taxon>Bacillota</taxon>
        <taxon>Clostridia</taxon>
        <taxon>Eubacteriales</taxon>
        <taxon>Clostridiaceae</taxon>
        <taxon>Clostridium</taxon>
    </lineage>
</organism>
<dbReference type="Proteomes" id="UP000250223">
    <property type="component" value="Unassembled WGS sequence"/>
</dbReference>
<evidence type="ECO:0000313" key="2">
    <source>
        <dbReference type="Proteomes" id="UP000250223"/>
    </source>
</evidence>
<dbReference type="RefSeq" id="WP_095178093.1">
    <property type="nucleotide sequence ID" value="NZ_JAHLNT010000001.1"/>
</dbReference>